<keyword evidence="2" id="KW-1185">Reference proteome</keyword>
<proteinExistence type="predicted"/>
<organism evidence="1 2">
    <name type="scientific">Plutella xylostella</name>
    <name type="common">Diamondback moth</name>
    <name type="synonym">Plutella maculipennis</name>
    <dbReference type="NCBI Taxonomy" id="51655"/>
    <lineage>
        <taxon>Eukaryota</taxon>
        <taxon>Metazoa</taxon>
        <taxon>Ecdysozoa</taxon>
        <taxon>Arthropoda</taxon>
        <taxon>Hexapoda</taxon>
        <taxon>Insecta</taxon>
        <taxon>Pterygota</taxon>
        <taxon>Neoptera</taxon>
        <taxon>Endopterygota</taxon>
        <taxon>Lepidoptera</taxon>
        <taxon>Glossata</taxon>
        <taxon>Ditrysia</taxon>
        <taxon>Yponomeutoidea</taxon>
        <taxon>Plutellidae</taxon>
        <taxon>Plutella</taxon>
    </lineage>
</organism>
<gene>
    <name evidence="1" type="ORF">JYU34_010910</name>
</gene>
<dbReference type="Proteomes" id="UP000823941">
    <property type="component" value="Chromosome 15"/>
</dbReference>
<evidence type="ECO:0000313" key="1">
    <source>
        <dbReference type="EMBL" id="KAG7303989.1"/>
    </source>
</evidence>
<accession>A0ABQ7QFK8</accession>
<comment type="caution">
    <text evidence="1">The sequence shown here is derived from an EMBL/GenBank/DDBJ whole genome shotgun (WGS) entry which is preliminary data.</text>
</comment>
<evidence type="ECO:0000313" key="2">
    <source>
        <dbReference type="Proteomes" id="UP000823941"/>
    </source>
</evidence>
<name>A0ABQ7QFK8_PLUXY</name>
<sequence>MEAVRSPKHNEIDVNIAGSRNVLSKEWYYKLSVKTGCREVEIVEPFIIFTK</sequence>
<protein>
    <submittedName>
        <fullName evidence="1">Uncharacterized protein</fullName>
    </submittedName>
</protein>
<reference evidence="1 2" key="1">
    <citation type="submission" date="2021-06" db="EMBL/GenBank/DDBJ databases">
        <title>A haploid diamondback moth (Plutella xylostella L.) genome assembly resolves 31 chromosomes and identifies a diamide resistance mutation.</title>
        <authorList>
            <person name="Ward C.M."/>
            <person name="Perry K.D."/>
            <person name="Baker G."/>
            <person name="Powis K."/>
            <person name="Heckel D.G."/>
            <person name="Baxter S.W."/>
        </authorList>
    </citation>
    <scope>NUCLEOTIDE SEQUENCE [LARGE SCALE GENOMIC DNA]</scope>
    <source>
        <strain evidence="1 2">LV</strain>
        <tissue evidence="1">Single pupa</tissue>
    </source>
</reference>
<dbReference type="EMBL" id="JAHIBW010000015">
    <property type="protein sequence ID" value="KAG7303989.1"/>
    <property type="molecule type" value="Genomic_DNA"/>
</dbReference>